<evidence type="ECO:0000256" key="1">
    <source>
        <dbReference type="ARBA" id="ARBA00006484"/>
    </source>
</evidence>
<comment type="similarity">
    <text evidence="1">Belongs to the short-chain dehydrogenases/reductases (SDR) family.</text>
</comment>
<dbReference type="InterPro" id="IPR050259">
    <property type="entry name" value="SDR"/>
</dbReference>
<dbReference type="PROSITE" id="PS00061">
    <property type="entry name" value="ADH_SHORT"/>
    <property type="match status" value="1"/>
</dbReference>
<evidence type="ECO:0000256" key="2">
    <source>
        <dbReference type="ARBA" id="ARBA00023002"/>
    </source>
</evidence>
<dbReference type="GO" id="GO:0004316">
    <property type="term" value="F:3-oxoacyl-[acyl-carrier-protein] reductase (NADPH) activity"/>
    <property type="evidence" value="ECO:0007669"/>
    <property type="project" value="UniProtKB-EC"/>
</dbReference>
<dbReference type="EMBL" id="AEEH01000017">
    <property type="protein sequence ID" value="EFM26088.1"/>
    <property type="molecule type" value="Genomic_DNA"/>
</dbReference>
<reference evidence="3 4" key="1">
    <citation type="submission" date="2010-07" db="EMBL/GenBank/DDBJ databases">
        <authorList>
            <person name="Muzny D."/>
            <person name="Qin X."/>
            <person name="Deng J."/>
            <person name="Jiang H."/>
            <person name="Liu Y."/>
            <person name="Qu J."/>
            <person name="Song X.-Z."/>
            <person name="Zhang L."/>
            <person name="Thornton R."/>
            <person name="Coyle M."/>
            <person name="Francisco L."/>
            <person name="Jackson L."/>
            <person name="Javaid M."/>
            <person name="Korchina V."/>
            <person name="Kovar C."/>
            <person name="Mata R."/>
            <person name="Mathew T."/>
            <person name="Ngo R."/>
            <person name="Nguyen L."/>
            <person name="Nguyen N."/>
            <person name="Okwuonu G."/>
            <person name="Ongeri F."/>
            <person name="Pham C."/>
            <person name="Simmons D."/>
            <person name="Wilczek-Boney K."/>
            <person name="Hale W."/>
            <person name="Jakkamsetti A."/>
            <person name="Pham P."/>
            <person name="Ruth R."/>
            <person name="San Lucas F."/>
            <person name="Warren J."/>
            <person name="Zhang J."/>
            <person name="Zhao Z."/>
            <person name="Zhou C."/>
            <person name="Zhu D."/>
            <person name="Lee S."/>
            <person name="Bess C."/>
            <person name="Blankenburg K."/>
            <person name="Forbes L."/>
            <person name="Fu Q."/>
            <person name="Gubbala S."/>
            <person name="Hirani K."/>
            <person name="Jayaseelan J.C."/>
            <person name="Lara F."/>
            <person name="Munidasa M."/>
            <person name="Palculict T."/>
            <person name="Patil S."/>
            <person name="Pu L.-L."/>
            <person name="Saada N."/>
            <person name="Tang L."/>
            <person name="Weissenberger G."/>
            <person name="Zhu Y."/>
            <person name="Hemphill L."/>
            <person name="Shang Y."/>
            <person name="Youmans B."/>
            <person name="Ayvaz T."/>
            <person name="Ross M."/>
            <person name="Santibanez J."/>
            <person name="Aqrawi P."/>
            <person name="Gross S."/>
            <person name="Joshi V."/>
            <person name="Fowler G."/>
            <person name="Nazareth L."/>
            <person name="Reid J."/>
            <person name="Worley K."/>
            <person name="Petrosino J."/>
            <person name="Highlander S."/>
            <person name="Gibbs R."/>
        </authorList>
    </citation>
    <scope>NUCLEOTIDE SEQUENCE [LARGE SCALE GENOMIC DNA]</scope>
    <source>
        <strain evidence="3 4">ATCC BAA-1640</strain>
    </source>
</reference>
<gene>
    <name evidence="3" type="primary">fabG</name>
    <name evidence="3" type="ORF">HMPREF9225_0279</name>
</gene>
<dbReference type="SUPFAM" id="SSF51735">
    <property type="entry name" value="NAD(P)-binding Rossmann-fold domains"/>
    <property type="match status" value="1"/>
</dbReference>
<dbReference type="eggNOG" id="COG1028">
    <property type="taxonomic scope" value="Bacteria"/>
</dbReference>
<evidence type="ECO:0000313" key="4">
    <source>
        <dbReference type="Proteomes" id="UP000003280"/>
    </source>
</evidence>
<dbReference type="NCBIfam" id="NF047420">
    <property type="entry name" value="EF_P_mod_YmfI"/>
    <property type="match status" value="1"/>
</dbReference>
<organism evidence="3 4">
    <name type="scientific">Peptoniphilus duerdenii ATCC BAA-1640</name>
    <dbReference type="NCBI Taxonomy" id="862517"/>
    <lineage>
        <taxon>Bacteria</taxon>
        <taxon>Bacillati</taxon>
        <taxon>Bacillota</taxon>
        <taxon>Tissierellia</taxon>
        <taxon>Tissierellales</taxon>
        <taxon>Peptoniphilaceae</taxon>
        <taxon>Peptoniphilus</taxon>
    </lineage>
</organism>
<comment type="caution">
    <text evidence="3">The sequence shown here is derived from an EMBL/GenBank/DDBJ whole genome shotgun (WGS) entry which is preliminary data.</text>
</comment>
<dbReference type="AlphaFoldDB" id="E0NJE0"/>
<dbReference type="PRINTS" id="PR00080">
    <property type="entry name" value="SDRFAMILY"/>
</dbReference>
<evidence type="ECO:0000313" key="3">
    <source>
        <dbReference type="EMBL" id="EFM26088.1"/>
    </source>
</evidence>
<dbReference type="InterPro" id="IPR002347">
    <property type="entry name" value="SDR_fam"/>
</dbReference>
<dbReference type="InterPro" id="IPR036291">
    <property type="entry name" value="NAD(P)-bd_dom_sf"/>
</dbReference>
<dbReference type="STRING" id="862517.HMPREF9225_0279"/>
<dbReference type="GO" id="GO:0032787">
    <property type="term" value="P:monocarboxylic acid metabolic process"/>
    <property type="evidence" value="ECO:0007669"/>
    <property type="project" value="UniProtKB-ARBA"/>
</dbReference>
<dbReference type="Proteomes" id="UP000003280">
    <property type="component" value="Unassembled WGS sequence"/>
</dbReference>
<accession>E0NJE0</accession>
<dbReference type="InterPro" id="IPR020904">
    <property type="entry name" value="Sc_DH/Rdtase_CS"/>
</dbReference>
<name>E0NJE0_9FIRM</name>
<dbReference type="EC" id="1.1.1.100" evidence="3"/>
<dbReference type="FunFam" id="3.40.50.720:FF:000173">
    <property type="entry name" value="3-oxoacyl-[acyl-carrier protein] reductase"/>
    <property type="match status" value="1"/>
</dbReference>
<dbReference type="Gene3D" id="3.40.50.720">
    <property type="entry name" value="NAD(P)-binding Rossmann-like Domain"/>
    <property type="match status" value="1"/>
</dbReference>
<dbReference type="PANTHER" id="PTHR42879:SF2">
    <property type="entry name" value="3-OXOACYL-[ACYL-CARRIER-PROTEIN] REDUCTASE FABG"/>
    <property type="match status" value="1"/>
</dbReference>
<dbReference type="Pfam" id="PF13561">
    <property type="entry name" value="adh_short_C2"/>
    <property type="match status" value="1"/>
</dbReference>
<protein>
    <submittedName>
        <fullName evidence="3">Oxidoreductase, short chain dehydrogenase/reductase family protein</fullName>
        <ecNumber evidence="3">1.1.1.100</ecNumber>
    </submittedName>
</protein>
<keyword evidence="2 3" id="KW-0560">Oxidoreductase</keyword>
<keyword evidence="4" id="KW-1185">Reference proteome</keyword>
<dbReference type="HOGENOM" id="CLU_010194_1_3_9"/>
<sequence length="258" mass="27944">MQFLIIAEIIEAEVSMKNILITGGSRGIGAAIAKALSIKDYRVIINYNKSKDEAQEVLNYIKERTVGYMVKADISKPEEVDAMFSEIECMVGPVDILINNAGIAMYGLFQDASVEEIENLFKINVGGLINVTRRALPGMISMKAGKILNLSSIWGIVGASNESHYAATKAAIISYTKSLANELSYSGISVNCIAPGAILTQMCEDLGACTLEEVRHEIPFGRLGTVEEVANLVKFLVSDENSYMTGQVISQNGGMIVY</sequence>
<dbReference type="PRINTS" id="PR00081">
    <property type="entry name" value="GDHRDH"/>
</dbReference>
<proteinExistence type="inferred from homology"/>
<dbReference type="PANTHER" id="PTHR42879">
    <property type="entry name" value="3-OXOACYL-(ACYL-CARRIER-PROTEIN) REDUCTASE"/>
    <property type="match status" value="1"/>
</dbReference>